<accession>A0A9N9LSE6</accession>
<dbReference type="AlphaFoldDB" id="A0A9N9LSE6"/>
<dbReference type="EMBL" id="CAJVRM010000230">
    <property type="protein sequence ID" value="CAG8977707.1"/>
    <property type="molecule type" value="Genomic_DNA"/>
</dbReference>
<dbReference type="GO" id="GO:0016020">
    <property type="term" value="C:membrane"/>
    <property type="evidence" value="ECO:0007669"/>
    <property type="project" value="UniProtKB-SubCell"/>
</dbReference>
<evidence type="ECO:0000256" key="4">
    <source>
        <dbReference type="ARBA" id="ARBA00023136"/>
    </source>
</evidence>
<comment type="similarity">
    <text evidence="5">Belongs to the SAT4 family.</text>
</comment>
<comment type="subcellular location">
    <subcellularLocation>
        <location evidence="1">Membrane</location>
        <topology evidence="1">Multi-pass membrane protein</topology>
    </subcellularLocation>
</comment>
<dbReference type="OrthoDB" id="2496787at2759"/>
<protein>
    <recommendedName>
        <fullName evidence="7">Rhodopsin domain-containing protein</fullName>
    </recommendedName>
</protein>
<keyword evidence="2 6" id="KW-0812">Transmembrane</keyword>
<sequence length="152" mass="17277">LVTGHGLGKDIWSIPFERITDILYIYYFDEVLYLGSLMMIRLSMLCLYLRLFPQKGFKRIIYAIIAVNILYSIAFITASVFQCIPIQAAWTRWDGIVPAKCINANAVGWSSAIINIVLHAIIIILPLPKLMRLLMSWEQNIQILIMCGLGSL</sequence>
<reference evidence="8" key="1">
    <citation type="submission" date="2021-07" db="EMBL/GenBank/DDBJ databases">
        <authorList>
            <person name="Durling M."/>
        </authorList>
    </citation>
    <scope>NUCLEOTIDE SEQUENCE</scope>
</reference>
<proteinExistence type="inferred from homology"/>
<feature type="non-terminal residue" evidence="8">
    <location>
        <position position="152"/>
    </location>
</feature>
<dbReference type="PANTHER" id="PTHR33048:SF160">
    <property type="entry name" value="SAT4 FAMILY MEMBRANE PROTEIN"/>
    <property type="match status" value="1"/>
</dbReference>
<keyword evidence="9" id="KW-1185">Reference proteome</keyword>
<dbReference type="PANTHER" id="PTHR33048">
    <property type="entry name" value="PTH11-LIKE INTEGRAL MEMBRANE PROTEIN (AFU_ORTHOLOGUE AFUA_5G11245)"/>
    <property type="match status" value="1"/>
</dbReference>
<comment type="caution">
    <text evidence="8">The sequence shown here is derived from an EMBL/GenBank/DDBJ whole genome shotgun (WGS) entry which is preliminary data.</text>
</comment>
<name>A0A9N9LSE6_9HELO</name>
<evidence type="ECO:0000259" key="7">
    <source>
        <dbReference type="Pfam" id="PF20684"/>
    </source>
</evidence>
<gene>
    <name evidence="8" type="ORF">HYALB_00008734</name>
</gene>
<evidence type="ECO:0000313" key="8">
    <source>
        <dbReference type="EMBL" id="CAG8977707.1"/>
    </source>
</evidence>
<dbReference type="InterPro" id="IPR049326">
    <property type="entry name" value="Rhodopsin_dom_fungi"/>
</dbReference>
<feature type="domain" description="Rhodopsin" evidence="7">
    <location>
        <begin position="3"/>
        <end position="151"/>
    </location>
</feature>
<keyword evidence="3 6" id="KW-1133">Transmembrane helix</keyword>
<dbReference type="Proteomes" id="UP000701801">
    <property type="component" value="Unassembled WGS sequence"/>
</dbReference>
<dbReference type="Pfam" id="PF20684">
    <property type="entry name" value="Fung_rhodopsin"/>
    <property type="match status" value="1"/>
</dbReference>
<evidence type="ECO:0000256" key="6">
    <source>
        <dbReference type="SAM" id="Phobius"/>
    </source>
</evidence>
<evidence type="ECO:0000313" key="9">
    <source>
        <dbReference type="Proteomes" id="UP000701801"/>
    </source>
</evidence>
<evidence type="ECO:0000256" key="5">
    <source>
        <dbReference type="ARBA" id="ARBA00038359"/>
    </source>
</evidence>
<keyword evidence="4 6" id="KW-0472">Membrane</keyword>
<dbReference type="InterPro" id="IPR052337">
    <property type="entry name" value="SAT4-like"/>
</dbReference>
<evidence type="ECO:0000256" key="1">
    <source>
        <dbReference type="ARBA" id="ARBA00004141"/>
    </source>
</evidence>
<evidence type="ECO:0000256" key="2">
    <source>
        <dbReference type="ARBA" id="ARBA00022692"/>
    </source>
</evidence>
<feature type="transmembrane region" description="Helical" evidence="6">
    <location>
        <begin position="107"/>
        <end position="127"/>
    </location>
</feature>
<feature type="transmembrane region" description="Helical" evidence="6">
    <location>
        <begin position="31"/>
        <end position="49"/>
    </location>
</feature>
<organism evidence="8 9">
    <name type="scientific">Hymenoscyphus albidus</name>
    <dbReference type="NCBI Taxonomy" id="595503"/>
    <lineage>
        <taxon>Eukaryota</taxon>
        <taxon>Fungi</taxon>
        <taxon>Dikarya</taxon>
        <taxon>Ascomycota</taxon>
        <taxon>Pezizomycotina</taxon>
        <taxon>Leotiomycetes</taxon>
        <taxon>Helotiales</taxon>
        <taxon>Helotiaceae</taxon>
        <taxon>Hymenoscyphus</taxon>
    </lineage>
</organism>
<evidence type="ECO:0000256" key="3">
    <source>
        <dbReference type="ARBA" id="ARBA00022989"/>
    </source>
</evidence>
<feature type="transmembrane region" description="Helical" evidence="6">
    <location>
        <begin position="61"/>
        <end position="87"/>
    </location>
</feature>